<protein>
    <submittedName>
        <fullName evidence="2">Uncharacterized protein</fullName>
    </submittedName>
</protein>
<evidence type="ECO:0000256" key="1">
    <source>
        <dbReference type="SAM" id="MobiDB-lite"/>
    </source>
</evidence>
<sequence>MEIYHQVSEKGVLPKARPLKGRTQNAKNRSLFLDYHQGKTQDCYDLKDASEQAIRDGKLNEFVQIIRELRTSDRERSPKPESRNPRFRRDDDEPIMEIAVITGSSAPEKSKSAHKKDLKILATM</sequence>
<dbReference type="EMBL" id="JASCZI010151314">
    <property type="protein sequence ID" value="MED6171939.1"/>
    <property type="molecule type" value="Genomic_DNA"/>
</dbReference>
<feature type="compositionally biased region" description="Basic and acidic residues" evidence="1">
    <location>
        <begin position="70"/>
        <end position="91"/>
    </location>
</feature>
<comment type="caution">
    <text evidence="2">The sequence shown here is derived from an EMBL/GenBank/DDBJ whole genome shotgun (WGS) entry which is preliminary data.</text>
</comment>
<accession>A0ABU6VFI0</accession>
<name>A0ABU6VFI0_9FABA</name>
<dbReference type="Proteomes" id="UP001341840">
    <property type="component" value="Unassembled WGS sequence"/>
</dbReference>
<reference evidence="2 3" key="1">
    <citation type="journal article" date="2023" name="Plants (Basel)">
        <title>Bridging the Gap: Combining Genomics and Transcriptomics Approaches to Understand Stylosanthes scabra, an Orphan Legume from the Brazilian Caatinga.</title>
        <authorList>
            <person name="Ferreira-Neto J.R.C."/>
            <person name="da Silva M.D."/>
            <person name="Binneck E."/>
            <person name="de Melo N.F."/>
            <person name="da Silva R.H."/>
            <person name="de Melo A.L.T.M."/>
            <person name="Pandolfi V."/>
            <person name="Bustamante F.O."/>
            <person name="Brasileiro-Vidal A.C."/>
            <person name="Benko-Iseppon A.M."/>
        </authorList>
    </citation>
    <scope>NUCLEOTIDE SEQUENCE [LARGE SCALE GENOMIC DNA]</scope>
    <source>
        <tissue evidence="2">Leaves</tissue>
    </source>
</reference>
<gene>
    <name evidence="2" type="ORF">PIB30_045632</name>
</gene>
<organism evidence="2 3">
    <name type="scientific">Stylosanthes scabra</name>
    <dbReference type="NCBI Taxonomy" id="79078"/>
    <lineage>
        <taxon>Eukaryota</taxon>
        <taxon>Viridiplantae</taxon>
        <taxon>Streptophyta</taxon>
        <taxon>Embryophyta</taxon>
        <taxon>Tracheophyta</taxon>
        <taxon>Spermatophyta</taxon>
        <taxon>Magnoliopsida</taxon>
        <taxon>eudicotyledons</taxon>
        <taxon>Gunneridae</taxon>
        <taxon>Pentapetalae</taxon>
        <taxon>rosids</taxon>
        <taxon>fabids</taxon>
        <taxon>Fabales</taxon>
        <taxon>Fabaceae</taxon>
        <taxon>Papilionoideae</taxon>
        <taxon>50 kb inversion clade</taxon>
        <taxon>dalbergioids sensu lato</taxon>
        <taxon>Dalbergieae</taxon>
        <taxon>Pterocarpus clade</taxon>
        <taxon>Stylosanthes</taxon>
    </lineage>
</organism>
<keyword evidence="3" id="KW-1185">Reference proteome</keyword>
<evidence type="ECO:0000313" key="2">
    <source>
        <dbReference type="EMBL" id="MED6171939.1"/>
    </source>
</evidence>
<proteinExistence type="predicted"/>
<evidence type="ECO:0000313" key="3">
    <source>
        <dbReference type="Proteomes" id="UP001341840"/>
    </source>
</evidence>
<feature type="region of interest" description="Disordered" evidence="1">
    <location>
        <begin position="70"/>
        <end position="124"/>
    </location>
</feature>
<feature type="region of interest" description="Disordered" evidence="1">
    <location>
        <begin position="1"/>
        <end position="29"/>
    </location>
</feature>